<reference evidence="5 6" key="1">
    <citation type="submission" date="2019-06" db="EMBL/GenBank/DDBJ databases">
        <title>Wine fermentation using esterase from Monascus purpureus.</title>
        <authorList>
            <person name="Geng C."/>
            <person name="Zhang Y."/>
        </authorList>
    </citation>
    <scope>NUCLEOTIDE SEQUENCE [LARGE SCALE GENOMIC DNA]</scope>
    <source>
        <strain evidence="5">HQ1</strain>
    </source>
</reference>
<evidence type="ECO:0000256" key="2">
    <source>
        <dbReference type="SAM" id="Coils"/>
    </source>
</evidence>
<feature type="region of interest" description="Disordered" evidence="3">
    <location>
        <begin position="296"/>
        <end position="352"/>
    </location>
</feature>
<dbReference type="OrthoDB" id="2270193at2759"/>
<dbReference type="PANTHER" id="PTHR37543">
    <property type="entry name" value="CCCH ZINC FINGER DNA BINDING PROTEIN (AFU_ORTHOLOGUE AFUA_5G12760)"/>
    <property type="match status" value="1"/>
</dbReference>
<proteinExistence type="predicted"/>
<dbReference type="InterPro" id="IPR000571">
    <property type="entry name" value="Znf_CCCH"/>
</dbReference>
<keyword evidence="1" id="KW-0863">Zinc-finger</keyword>
<evidence type="ECO:0000313" key="6">
    <source>
        <dbReference type="Proteomes" id="UP000319663"/>
    </source>
</evidence>
<dbReference type="Proteomes" id="UP000319663">
    <property type="component" value="Unassembled WGS sequence"/>
</dbReference>
<dbReference type="PROSITE" id="PS50103">
    <property type="entry name" value="ZF_C3H1"/>
    <property type="match status" value="1"/>
</dbReference>
<feature type="coiled-coil region" evidence="2">
    <location>
        <begin position="19"/>
        <end position="50"/>
    </location>
</feature>
<evidence type="ECO:0000313" key="5">
    <source>
        <dbReference type="EMBL" id="TQB73474.1"/>
    </source>
</evidence>
<evidence type="ECO:0000256" key="1">
    <source>
        <dbReference type="PROSITE-ProRule" id="PRU00723"/>
    </source>
</evidence>
<name>A0A507QZU9_MONPU</name>
<sequence length="467" mass="52711">MATATAADAQLLYKRCKQLDSLEKKKDELIEDLLKRIAELENAYQQEKLDRERETRFNRDIQLHEMTLMDQITRIKNVMEREPFIIVLLDGDAVVFRDEFLQKGERGGRAAANQLWMALDDFVSNNFSGITSPKIVTKIFANVQGLGDLCVKAGVINERRVFEDFVRGFNNSKALFDLVDIGSEKGKASDKIEECFKLHLYNCHCHQILLGCSPDDGYDHILKNTLTDVDLTGRISLVEGIPSEHSMEAVRESYRVAKFPELFRTSKITTTPTWTAVATSNMKSFMTLSSSPNQYAASLSRSSTNTSPSGSNRTSSTPSLSDSQSSTEFQLVTSKSSKPSSPKTVERNKYGQRVDRLEYKNIPRDELNRIKKMKLCNYHYLLGSCPNTNCYHDHSQKLTKNELSILAAVARMTPCHFGLDCVDPDCIYGHRCPYNEPGKKDCHWGLTCRFDASAHGIDTNIVKVTKI</sequence>
<keyword evidence="1" id="KW-0862">Zinc</keyword>
<comment type="caution">
    <text evidence="5">The sequence shown here is derived from an EMBL/GenBank/DDBJ whole genome shotgun (WGS) entry which is preliminary data.</text>
</comment>
<gene>
    <name evidence="5" type="ORF">MPDQ_005784</name>
</gene>
<feature type="zinc finger region" description="C3H1-type" evidence="1">
    <location>
        <begin position="370"/>
        <end position="397"/>
    </location>
</feature>
<dbReference type="InterPro" id="IPR057683">
    <property type="entry name" value="DUF7923"/>
</dbReference>
<accession>A0A507QZU9</accession>
<keyword evidence="6" id="KW-1185">Reference proteome</keyword>
<dbReference type="EMBL" id="VIFY01000043">
    <property type="protein sequence ID" value="TQB73474.1"/>
    <property type="molecule type" value="Genomic_DNA"/>
</dbReference>
<dbReference type="AlphaFoldDB" id="A0A507QZU9"/>
<dbReference type="Pfam" id="PF25542">
    <property type="entry name" value="zf-CCCH_12"/>
    <property type="match status" value="1"/>
</dbReference>
<dbReference type="Pfam" id="PF25540">
    <property type="entry name" value="DUF7923"/>
    <property type="match status" value="1"/>
</dbReference>
<dbReference type="STRING" id="5098.A0A507QZU9"/>
<keyword evidence="2" id="KW-0175">Coiled coil</keyword>
<dbReference type="InterPro" id="IPR057654">
    <property type="entry name" value="Znf-CCCH_tandem"/>
</dbReference>
<dbReference type="PANTHER" id="PTHR37543:SF1">
    <property type="entry name" value="CCCH ZINC FINGER DNA BINDING PROTEIN (AFU_ORTHOLOGUE AFUA_5G12760)"/>
    <property type="match status" value="1"/>
</dbReference>
<dbReference type="Pfam" id="PF25543">
    <property type="entry name" value="zf-CCCH_tandem"/>
    <property type="match status" value="1"/>
</dbReference>
<keyword evidence="1" id="KW-0479">Metal-binding</keyword>
<feature type="compositionally biased region" description="Low complexity" evidence="3">
    <location>
        <begin position="334"/>
        <end position="343"/>
    </location>
</feature>
<evidence type="ECO:0000259" key="4">
    <source>
        <dbReference type="PROSITE" id="PS50103"/>
    </source>
</evidence>
<organism evidence="5 6">
    <name type="scientific">Monascus purpureus</name>
    <name type="common">Red mold</name>
    <name type="synonym">Monascus anka</name>
    <dbReference type="NCBI Taxonomy" id="5098"/>
    <lineage>
        <taxon>Eukaryota</taxon>
        <taxon>Fungi</taxon>
        <taxon>Dikarya</taxon>
        <taxon>Ascomycota</taxon>
        <taxon>Pezizomycotina</taxon>
        <taxon>Eurotiomycetes</taxon>
        <taxon>Eurotiomycetidae</taxon>
        <taxon>Eurotiales</taxon>
        <taxon>Aspergillaceae</taxon>
        <taxon>Monascus</taxon>
    </lineage>
</organism>
<feature type="compositionally biased region" description="Low complexity" evidence="3">
    <location>
        <begin position="298"/>
        <end position="327"/>
    </location>
</feature>
<dbReference type="GO" id="GO:0008270">
    <property type="term" value="F:zinc ion binding"/>
    <property type="evidence" value="ECO:0007669"/>
    <property type="project" value="UniProtKB-KW"/>
</dbReference>
<feature type="domain" description="C3H1-type" evidence="4">
    <location>
        <begin position="370"/>
        <end position="397"/>
    </location>
</feature>
<evidence type="ECO:0000256" key="3">
    <source>
        <dbReference type="SAM" id="MobiDB-lite"/>
    </source>
</evidence>
<protein>
    <recommendedName>
        <fullName evidence="4">C3H1-type domain-containing protein</fullName>
    </recommendedName>
</protein>